<dbReference type="AlphaFoldDB" id="A0A2R8C8L6"/>
<organism evidence="1 2">
    <name type="scientific">Falsiruegeria mediterranea M17</name>
    <dbReference type="NCBI Taxonomy" id="1200281"/>
    <lineage>
        <taxon>Bacteria</taxon>
        <taxon>Pseudomonadati</taxon>
        <taxon>Pseudomonadota</taxon>
        <taxon>Alphaproteobacteria</taxon>
        <taxon>Rhodobacterales</taxon>
        <taxon>Roseobacteraceae</taxon>
        <taxon>Falsiruegeria</taxon>
    </lineage>
</organism>
<proteinExistence type="predicted"/>
<reference evidence="2" key="1">
    <citation type="submission" date="2018-03" db="EMBL/GenBank/DDBJ databases">
        <authorList>
            <person name="Rodrigo-Torres L."/>
            <person name="Arahal R. D."/>
            <person name="Lucena T."/>
        </authorList>
    </citation>
    <scope>NUCLEOTIDE SEQUENCE [LARGE SCALE GENOMIC DNA]</scope>
    <source>
        <strain evidence="2">CECT 7615</strain>
    </source>
</reference>
<dbReference type="EMBL" id="ONZG01000005">
    <property type="protein sequence ID" value="SPJ28780.1"/>
    <property type="molecule type" value="Genomic_DNA"/>
</dbReference>
<dbReference type="Proteomes" id="UP000244898">
    <property type="component" value="Unassembled WGS sequence"/>
</dbReference>
<evidence type="ECO:0000313" key="1">
    <source>
        <dbReference type="EMBL" id="SPJ28780.1"/>
    </source>
</evidence>
<name>A0A2R8C8L6_9RHOB</name>
<protein>
    <submittedName>
        <fullName evidence="1">Uncharacterized protein</fullName>
    </submittedName>
</protein>
<evidence type="ECO:0000313" key="2">
    <source>
        <dbReference type="Proteomes" id="UP000244898"/>
    </source>
</evidence>
<dbReference type="RefSeq" id="WP_108787532.1">
    <property type="nucleotide sequence ID" value="NZ_ONZG01000005.1"/>
</dbReference>
<gene>
    <name evidence="1" type="ORF">TRM7615_02288</name>
</gene>
<accession>A0A2R8C8L6</accession>
<keyword evidence="2" id="KW-1185">Reference proteome</keyword>
<sequence>MIRRLLLTALLAVPSGCGVAVYTPIVGAALLGQDSVDVESQTTEGRLVGQTLSVPANSRYALRQFSSGTVFLAFDLSVNGTRLLCPMAGQKLVVTRVYDDKVNGGRFYDAEVDCTGTSQTVRRNHWSPDLLEWSHSS</sequence>